<name>A0A0H4PAW4_9BACT</name>
<evidence type="ECO:0000313" key="2">
    <source>
        <dbReference type="Proteomes" id="UP000036520"/>
    </source>
</evidence>
<dbReference type="OrthoDB" id="1433719at2"/>
<dbReference type="RefSeq" id="WP_157470426.1">
    <property type="nucleotide sequence ID" value="NZ_CP012040.1"/>
</dbReference>
<accession>A0A0H4PAW4</accession>
<dbReference type="AlphaFoldDB" id="A0A0H4PAW4"/>
<dbReference type="EMBL" id="CP012040">
    <property type="protein sequence ID" value="AKP51576.1"/>
    <property type="molecule type" value="Genomic_DNA"/>
</dbReference>
<protein>
    <submittedName>
        <fullName evidence="1">Uncharacterized protein</fullName>
    </submittedName>
</protein>
<evidence type="ECO:0000313" key="1">
    <source>
        <dbReference type="EMBL" id="AKP51576.1"/>
    </source>
</evidence>
<organism evidence="1 2">
    <name type="scientific">Cyclobacterium amurskyense</name>
    <dbReference type="NCBI Taxonomy" id="320787"/>
    <lineage>
        <taxon>Bacteria</taxon>
        <taxon>Pseudomonadati</taxon>
        <taxon>Bacteroidota</taxon>
        <taxon>Cytophagia</taxon>
        <taxon>Cytophagales</taxon>
        <taxon>Cyclobacteriaceae</taxon>
        <taxon>Cyclobacterium</taxon>
    </lineage>
</organism>
<reference evidence="1 2" key="1">
    <citation type="submission" date="2015-07" db="EMBL/GenBank/DDBJ databases">
        <authorList>
            <person name="Kim K.M."/>
        </authorList>
    </citation>
    <scope>NUCLEOTIDE SEQUENCE [LARGE SCALE GENOMIC DNA]</scope>
    <source>
        <strain evidence="1 2">KCTC 12363</strain>
    </source>
</reference>
<keyword evidence="2" id="KW-1185">Reference proteome</keyword>
<proteinExistence type="predicted"/>
<gene>
    <name evidence="1" type="ORF">CA2015_2155</name>
</gene>
<dbReference type="KEGG" id="camu:CA2015_2155"/>
<sequence length="306" mass="35381">MKKFIFQIILFGSIFSSVILLILSMADGDTDPFYSRFTSPKQKNMILGTSRAAQGLQPAQFQKILNRRIFNYSFTVVHSPFGKVYYESIKRKHNQEKGGLFIIAVDPWSISSWCSSPNDLSQFRENNLFLNKTNVVDLNPNVFYLLNNLSGEYSKILFKTNSNWKLHDDGWLEVSNLPMDSISVVNRISNRVKSYRLDYLPKTNLSSIRLKYLIKIITYLKEYGNVYLVRVPIHNRMLEIEKELMPDFDSIIKEGIDLSDGYFDLTPQNDSFEYTDGNHLYKDSGEKVSVILANLIKEKIPLHDSN</sequence>
<dbReference type="Proteomes" id="UP000036520">
    <property type="component" value="Chromosome"/>
</dbReference>